<keyword evidence="1" id="KW-1185">Reference proteome</keyword>
<evidence type="ECO:0000313" key="1">
    <source>
        <dbReference type="Proteomes" id="UP000887574"/>
    </source>
</evidence>
<dbReference type="Proteomes" id="UP000887574">
    <property type="component" value="Unplaced"/>
</dbReference>
<dbReference type="WBParaSite" id="jg20877">
    <property type="protein sequence ID" value="jg20877"/>
    <property type="gene ID" value="jg20877"/>
</dbReference>
<proteinExistence type="predicted"/>
<name>A0A915DK90_9BILA</name>
<protein>
    <submittedName>
        <fullName evidence="2">Uncharacterized protein</fullName>
    </submittedName>
</protein>
<dbReference type="GO" id="GO:0005615">
    <property type="term" value="C:extracellular space"/>
    <property type="evidence" value="ECO:0007669"/>
    <property type="project" value="TreeGrafter"/>
</dbReference>
<accession>A0A915DK90</accession>
<sequence length="259" mass="29600">MGEIDDNNPALFVSLPRQLNNNIQLRALLEKNSHELVSHHDLYATLLAIAKSSHQWNDQNWDIFWPSLQQKPELPSFYGSSILHTLKQPRSCPALRIPFEYCQCLKVMTDIKPSKSALNLQANELPAKLIDYILQASVAHMNADIAEHDLLSKCALLRPDPEKKSLLQQFEVRTNMSVDTFRITFDTQPGDGKFSAVLQIQLAVEKSIKKQLEMAKKTLFFISDPFPRLNSHKYQSKCAESAAKVQPYCYCNKTSWFFS</sequence>
<dbReference type="AlphaFoldDB" id="A0A915DK90"/>
<dbReference type="PANTHER" id="PTHR10974">
    <property type="entry name" value="FI08016P-RELATED"/>
    <property type="match status" value="1"/>
</dbReference>
<dbReference type="InterPro" id="IPR004245">
    <property type="entry name" value="DUF229"/>
</dbReference>
<reference evidence="2" key="1">
    <citation type="submission" date="2022-11" db="UniProtKB">
        <authorList>
            <consortium name="WormBaseParasite"/>
        </authorList>
    </citation>
    <scope>IDENTIFICATION</scope>
</reference>
<dbReference type="PANTHER" id="PTHR10974:SF75">
    <property type="entry name" value="SULFATASE DOMAIN-CONTAINING PROTEIN"/>
    <property type="match status" value="1"/>
</dbReference>
<organism evidence="1 2">
    <name type="scientific">Ditylenchus dipsaci</name>
    <dbReference type="NCBI Taxonomy" id="166011"/>
    <lineage>
        <taxon>Eukaryota</taxon>
        <taxon>Metazoa</taxon>
        <taxon>Ecdysozoa</taxon>
        <taxon>Nematoda</taxon>
        <taxon>Chromadorea</taxon>
        <taxon>Rhabditida</taxon>
        <taxon>Tylenchina</taxon>
        <taxon>Tylenchomorpha</taxon>
        <taxon>Sphaerularioidea</taxon>
        <taxon>Anguinidae</taxon>
        <taxon>Anguininae</taxon>
        <taxon>Ditylenchus</taxon>
    </lineage>
</organism>
<evidence type="ECO:0000313" key="2">
    <source>
        <dbReference type="WBParaSite" id="jg20877"/>
    </source>
</evidence>
<dbReference type="Pfam" id="PF02995">
    <property type="entry name" value="DUF229"/>
    <property type="match status" value="1"/>
</dbReference>